<keyword evidence="2" id="KW-1185">Reference proteome</keyword>
<dbReference type="EMBL" id="WHUW01000436">
    <property type="protein sequence ID" value="KAF8414747.1"/>
    <property type="molecule type" value="Genomic_DNA"/>
</dbReference>
<dbReference type="GO" id="GO:0004795">
    <property type="term" value="F:threonine synthase activity"/>
    <property type="evidence" value="ECO:0007669"/>
    <property type="project" value="TreeGrafter"/>
</dbReference>
<sequence length="187" mass="20819">MRIPCDILKTLLSDKGFNEKHHLGAVNSINWARILVQIVYYFSAYFQLLCNPDVDVAHSEIQFVVPTGNFGDILAGYYAKRMGLPMSKLGIATNSNDILARFWTSGTYQKVDPNAGHAVGGVYATISPAMDIAVSSNFERLLWYLAYEIAVQNDKTSKRAAACEQCSSVHGETLSQTRRTMSRWDTV</sequence>
<accession>A0AAD4G4L2</accession>
<organism evidence="1 2">
    <name type="scientific">Boletus edulis BED1</name>
    <dbReference type="NCBI Taxonomy" id="1328754"/>
    <lineage>
        <taxon>Eukaryota</taxon>
        <taxon>Fungi</taxon>
        <taxon>Dikarya</taxon>
        <taxon>Basidiomycota</taxon>
        <taxon>Agaricomycotina</taxon>
        <taxon>Agaricomycetes</taxon>
        <taxon>Agaricomycetidae</taxon>
        <taxon>Boletales</taxon>
        <taxon>Boletineae</taxon>
        <taxon>Boletaceae</taxon>
        <taxon>Boletoideae</taxon>
        <taxon>Boletus</taxon>
    </lineage>
</organism>
<protein>
    <submittedName>
        <fullName evidence="1">Tryptophan synthase beta subunit-like PLP-dependent enzyme</fullName>
    </submittedName>
</protein>
<dbReference type="Gene3D" id="3.40.50.1100">
    <property type="match status" value="1"/>
</dbReference>
<proteinExistence type="predicted"/>
<dbReference type="PANTHER" id="PTHR42690:SF1">
    <property type="entry name" value="THREONINE SYNTHASE-LIKE 2"/>
    <property type="match status" value="1"/>
</dbReference>
<dbReference type="InterPro" id="IPR036052">
    <property type="entry name" value="TrpB-like_PALP_sf"/>
</dbReference>
<dbReference type="AlphaFoldDB" id="A0AAD4G4L2"/>
<evidence type="ECO:0000313" key="1">
    <source>
        <dbReference type="EMBL" id="KAF8414747.1"/>
    </source>
</evidence>
<dbReference type="Proteomes" id="UP001194468">
    <property type="component" value="Unassembled WGS sequence"/>
</dbReference>
<dbReference type="SUPFAM" id="SSF53686">
    <property type="entry name" value="Tryptophan synthase beta subunit-like PLP-dependent enzymes"/>
    <property type="match status" value="1"/>
</dbReference>
<evidence type="ECO:0000313" key="2">
    <source>
        <dbReference type="Proteomes" id="UP001194468"/>
    </source>
</evidence>
<reference evidence="1" key="2">
    <citation type="journal article" date="2020" name="Nat. Commun.">
        <title>Large-scale genome sequencing of mycorrhizal fungi provides insights into the early evolution of symbiotic traits.</title>
        <authorList>
            <person name="Miyauchi S."/>
            <person name="Kiss E."/>
            <person name="Kuo A."/>
            <person name="Drula E."/>
            <person name="Kohler A."/>
            <person name="Sanchez-Garcia M."/>
            <person name="Morin E."/>
            <person name="Andreopoulos B."/>
            <person name="Barry K.W."/>
            <person name="Bonito G."/>
            <person name="Buee M."/>
            <person name="Carver A."/>
            <person name="Chen C."/>
            <person name="Cichocki N."/>
            <person name="Clum A."/>
            <person name="Culley D."/>
            <person name="Crous P.W."/>
            <person name="Fauchery L."/>
            <person name="Girlanda M."/>
            <person name="Hayes R.D."/>
            <person name="Keri Z."/>
            <person name="LaButti K."/>
            <person name="Lipzen A."/>
            <person name="Lombard V."/>
            <person name="Magnuson J."/>
            <person name="Maillard F."/>
            <person name="Murat C."/>
            <person name="Nolan M."/>
            <person name="Ohm R.A."/>
            <person name="Pangilinan J."/>
            <person name="Pereira M.F."/>
            <person name="Perotto S."/>
            <person name="Peter M."/>
            <person name="Pfister S."/>
            <person name="Riley R."/>
            <person name="Sitrit Y."/>
            <person name="Stielow J.B."/>
            <person name="Szollosi G."/>
            <person name="Zifcakova L."/>
            <person name="Stursova M."/>
            <person name="Spatafora J.W."/>
            <person name="Tedersoo L."/>
            <person name="Vaario L.M."/>
            <person name="Yamada A."/>
            <person name="Yan M."/>
            <person name="Wang P."/>
            <person name="Xu J."/>
            <person name="Bruns T."/>
            <person name="Baldrian P."/>
            <person name="Vilgalys R."/>
            <person name="Dunand C."/>
            <person name="Henrissat B."/>
            <person name="Grigoriev I.V."/>
            <person name="Hibbett D."/>
            <person name="Nagy L.G."/>
            <person name="Martin F.M."/>
        </authorList>
    </citation>
    <scope>NUCLEOTIDE SEQUENCE</scope>
    <source>
        <strain evidence="1">BED1</strain>
    </source>
</reference>
<name>A0AAD4G4L2_BOLED</name>
<dbReference type="InterPro" id="IPR051166">
    <property type="entry name" value="Threonine_Synthase"/>
</dbReference>
<dbReference type="GO" id="GO:0009088">
    <property type="term" value="P:threonine biosynthetic process"/>
    <property type="evidence" value="ECO:0007669"/>
    <property type="project" value="TreeGrafter"/>
</dbReference>
<reference evidence="1" key="1">
    <citation type="submission" date="2019-10" db="EMBL/GenBank/DDBJ databases">
        <authorList>
            <consortium name="DOE Joint Genome Institute"/>
            <person name="Kuo A."/>
            <person name="Miyauchi S."/>
            <person name="Kiss E."/>
            <person name="Drula E."/>
            <person name="Kohler A."/>
            <person name="Sanchez-Garcia M."/>
            <person name="Andreopoulos B."/>
            <person name="Barry K.W."/>
            <person name="Bonito G."/>
            <person name="Buee M."/>
            <person name="Carver A."/>
            <person name="Chen C."/>
            <person name="Cichocki N."/>
            <person name="Clum A."/>
            <person name="Culley D."/>
            <person name="Crous P.W."/>
            <person name="Fauchery L."/>
            <person name="Girlanda M."/>
            <person name="Hayes R."/>
            <person name="Keri Z."/>
            <person name="LaButti K."/>
            <person name="Lipzen A."/>
            <person name="Lombard V."/>
            <person name="Magnuson J."/>
            <person name="Maillard F."/>
            <person name="Morin E."/>
            <person name="Murat C."/>
            <person name="Nolan M."/>
            <person name="Ohm R."/>
            <person name="Pangilinan J."/>
            <person name="Pereira M."/>
            <person name="Perotto S."/>
            <person name="Peter M."/>
            <person name="Riley R."/>
            <person name="Sitrit Y."/>
            <person name="Stielow B."/>
            <person name="Szollosi G."/>
            <person name="Zifcakova L."/>
            <person name="Stursova M."/>
            <person name="Spatafora J.W."/>
            <person name="Tedersoo L."/>
            <person name="Vaario L.-M."/>
            <person name="Yamada A."/>
            <person name="Yan M."/>
            <person name="Wang P."/>
            <person name="Xu J."/>
            <person name="Bruns T."/>
            <person name="Baldrian P."/>
            <person name="Vilgalys R."/>
            <person name="Henrissat B."/>
            <person name="Grigoriev I.V."/>
            <person name="Hibbett D."/>
            <person name="Nagy L.G."/>
            <person name="Martin F.M."/>
        </authorList>
    </citation>
    <scope>NUCLEOTIDE SEQUENCE</scope>
    <source>
        <strain evidence="1">BED1</strain>
    </source>
</reference>
<gene>
    <name evidence="1" type="ORF">L210DRAFT_3658525</name>
</gene>
<comment type="caution">
    <text evidence="1">The sequence shown here is derived from an EMBL/GenBank/DDBJ whole genome shotgun (WGS) entry which is preliminary data.</text>
</comment>
<dbReference type="PANTHER" id="PTHR42690">
    <property type="entry name" value="THREONINE SYNTHASE FAMILY MEMBER"/>
    <property type="match status" value="1"/>
</dbReference>